<name>A0A6A4KCH8_APOLU</name>
<evidence type="ECO:0000256" key="2">
    <source>
        <dbReference type="ARBA" id="ARBA00010701"/>
    </source>
</evidence>
<evidence type="ECO:0000256" key="1">
    <source>
        <dbReference type="ARBA" id="ARBA00004613"/>
    </source>
</evidence>
<evidence type="ECO:0000256" key="4">
    <source>
        <dbReference type="RuleBase" id="RU004262"/>
    </source>
</evidence>
<dbReference type="GO" id="GO:0016298">
    <property type="term" value="F:lipase activity"/>
    <property type="evidence" value="ECO:0007669"/>
    <property type="project" value="InterPro"/>
</dbReference>
<dbReference type="OrthoDB" id="199913at2759"/>
<dbReference type="GO" id="GO:0016042">
    <property type="term" value="P:lipid catabolic process"/>
    <property type="evidence" value="ECO:0007669"/>
    <property type="project" value="TreeGrafter"/>
</dbReference>
<comment type="similarity">
    <text evidence="2 4">Belongs to the AB hydrolase superfamily. Lipase family.</text>
</comment>
<dbReference type="Proteomes" id="UP000466442">
    <property type="component" value="Linkage Group LG5"/>
</dbReference>
<dbReference type="PANTHER" id="PTHR11610">
    <property type="entry name" value="LIPASE"/>
    <property type="match status" value="1"/>
</dbReference>
<protein>
    <submittedName>
        <fullName evidence="5">Uncharacterized protein</fullName>
    </submittedName>
</protein>
<evidence type="ECO:0000313" key="6">
    <source>
        <dbReference type="Proteomes" id="UP000466442"/>
    </source>
</evidence>
<dbReference type="PRINTS" id="PR00821">
    <property type="entry name" value="TAGLIPASE"/>
</dbReference>
<dbReference type="InterPro" id="IPR029058">
    <property type="entry name" value="AB_hydrolase_fold"/>
</dbReference>
<organism evidence="5 6">
    <name type="scientific">Apolygus lucorum</name>
    <name type="common">Small green plant bug</name>
    <name type="synonym">Lygocoris lucorum</name>
    <dbReference type="NCBI Taxonomy" id="248454"/>
    <lineage>
        <taxon>Eukaryota</taxon>
        <taxon>Metazoa</taxon>
        <taxon>Ecdysozoa</taxon>
        <taxon>Arthropoda</taxon>
        <taxon>Hexapoda</taxon>
        <taxon>Insecta</taxon>
        <taxon>Pterygota</taxon>
        <taxon>Neoptera</taxon>
        <taxon>Paraneoptera</taxon>
        <taxon>Hemiptera</taxon>
        <taxon>Heteroptera</taxon>
        <taxon>Panheteroptera</taxon>
        <taxon>Cimicomorpha</taxon>
        <taxon>Miridae</taxon>
        <taxon>Mirini</taxon>
        <taxon>Apolygus</taxon>
    </lineage>
</organism>
<dbReference type="InterPro" id="IPR013818">
    <property type="entry name" value="Lipase"/>
</dbReference>
<sequence length="235" mass="25507">MAVKGPAHEYFKVQRGNIVRVDWSYDASWKFYPLSALQVAYIAGVISNFINKLLFIKAFELQRLHLIGHSLGAHVMGITGSYLDEGRPARITGLDPAKPGFEGTVSESYRLDKTDGHFVDVIHSAAGAAGFVSAIGHVDFYPNGGSPPQPGCFDITAPWQLIGCSHGRAYDYFTESISTPQGFPAVECDSWSNFESGACDKNKQIFMGPNTPTTARGVYYLSTNGGSPYAKSSIH</sequence>
<dbReference type="Pfam" id="PF00151">
    <property type="entry name" value="Lipase"/>
    <property type="match status" value="1"/>
</dbReference>
<evidence type="ECO:0000313" key="5">
    <source>
        <dbReference type="EMBL" id="KAF6210802.1"/>
    </source>
</evidence>
<reference evidence="5" key="1">
    <citation type="journal article" date="2021" name="Mol. Ecol. Resour.">
        <title>Apolygus lucorum genome provides insights into omnivorousness and mesophyll feeding.</title>
        <authorList>
            <person name="Liu Y."/>
            <person name="Liu H."/>
            <person name="Wang H."/>
            <person name="Huang T."/>
            <person name="Liu B."/>
            <person name="Yang B."/>
            <person name="Yin L."/>
            <person name="Li B."/>
            <person name="Zhang Y."/>
            <person name="Zhang S."/>
            <person name="Jiang F."/>
            <person name="Zhang X."/>
            <person name="Ren Y."/>
            <person name="Wang B."/>
            <person name="Wang S."/>
            <person name="Lu Y."/>
            <person name="Wu K."/>
            <person name="Fan W."/>
            <person name="Wang G."/>
        </authorList>
    </citation>
    <scope>NUCLEOTIDE SEQUENCE</scope>
    <source>
        <strain evidence="5">12Hb</strain>
    </source>
</reference>
<dbReference type="InterPro" id="IPR000734">
    <property type="entry name" value="TAG_lipase"/>
</dbReference>
<keyword evidence="6" id="KW-1185">Reference proteome</keyword>
<evidence type="ECO:0000256" key="3">
    <source>
        <dbReference type="ARBA" id="ARBA00022525"/>
    </source>
</evidence>
<dbReference type="SUPFAM" id="SSF53474">
    <property type="entry name" value="alpha/beta-Hydrolases"/>
    <property type="match status" value="1"/>
</dbReference>
<keyword evidence="3" id="KW-0964">Secreted</keyword>
<comment type="caution">
    <text evidence="5">The sequence shown here is derived from an EMBL/GenBank/DDBJ whole genome shotgun (WGS) entry which is preliminary data.</text>
</comment>
<comment type="subcellular location">
    <subcellularLocation>
        <location evidence="1">Secreted</location>
    </subcellularLocation>
</comment>
<dbReference type="AlphaFoldDB" id="A0A6A4KCH8"/>
<proteinExistence type="inferred from homology"/>
<dbReference type="PANTHER" id="PTHR11610:SF178">
    <property type="entry name" value="LIPASE MEMBER H-A-LIKE PROTEIN"/>
    <property type="match status" value="1"/>
</dbReference>
<dbReference type="GO" id="GO:0005615">
    <property type="term" value="C:extracellular space"/>
    <property type="evidence" value="ECO:0007669"/>
    <property type="project" value="TreeGrafter"/>
</dbReference>
<dbReference type="EMBL" id="WIXP02000005">
    <property type="protein sequence ID" value="KAF6210802.1"/>
    <property type="molecule type" value="Genomic_DNA"/>
</dbReference>
<dbReference type="Gene3D" id="3.40.50.1820">
    <property type="entry name" value="alpha/beta hydrolase"/>
    <property type="match status" value="1"/>
</dbReference>
<accession>A0A6A4KCH8</accession>
<gene>
    <name evidence="5" type="ORF">GE061_013913</name>
</gene>